<comment type="similarity">
    <text evidence="2 6">Belongs to the peroxisomal membrane protein PXMP2/4 family.</text>
</comment>
<evidence type="ECO:0000313" key="7">
    <source>
        <dbReference type="EMBL" id="CAL5227053.1"/>
    </source>
</evidence>
<keyword evidence="8" id="KW-1185">Reference proteome</keyword>
<sequence length="214" mass="23958">MAGMLRSLGGSLRNVWTAYEHQLHTQPMRTQAITSGALWALGDAFSQKIEGAKQVDLKRSLMTSVYGAAFIGPVGHLWYQFLDKFARSRLRVGSPAFIATKVVLDEGVFGPIHVLGFFAYMTLAEGGSWQDVKEKCKRDFLSAYAAELVFWPAFQAVNFWKVPVRHQLLAVNTACLLDATFLCWIQQQDDWTRVLPGFKGKEAAKQEKPQEASL</sequence>
<reference evidence="7 8" key="1">
    <citation type="submission" date="2024-06" db="EMBL/GenBank/DDBJ databases">
        <authorList>
            <person name="Kraege A."/>
            <person name="Thomma B."/>
        </authorList>
    </citation>
    <scope>NUCLEOTIDE SEQUENCE [LARGE SCALE GENOMIC DNA]</scope>
</reference>
<dbReference type="Pfam" id="PF04117">
    <property type="entry name" value="Mpv17_PMP22"/>
    <property type="match status" value="1"/>
</dbReference>
<comment type="subcellular location">
    <subcellularLocation>
        <location evidence="1">Membrane</location>
        <topology evidence="1">Multi-pass membrane protein</topology>
    </subcellularLocation>
</comment>
<name>A0ABP1GB63_9CHLO</name>
<protein>
    <submittedName>
        <fullName evidence="7">G9952 protein</fullName>
    </submittedName>
</protein>
<comment type="caution">
    <text evidence="7">The sequence shown here is derived from an EMBL/GenBank/DDBJ whole genome shotgun (WGS) entry which is preliminary data.</text>
</comment>
<keyword evidence="5" id="KW-0472">Membrane</keyword>
<evidence type="ECO:0000256" key="1">
    <source>
        <dbReference type="ARBA" id="ARBA00004141"/>
    </source>
</evidence>
<dbReference type="PANTHER" id="PTHR11266">
    <property type="entry name" value="PEROXISOMAL MEMBRANE PROTEIN 2, PXMP2 MPV17"/>
    <property type="match status" value="1"/>
</dbReference>
<evidence type="ECO:0000256" key="3">
    <source>
        <dbReference type="ARBA" id="ARBA00022692"/>
    </source>
</evidence>
<evidence type="ECO:0000256" key="2">
    <source>
        <dbReference type="ARBA" id="ARBA00006824"/>
    </source>
</evidence>
<dbReference type="Proteomes" id="UP001497392">
    <property type="component" value="Unassembled WGS sequence"/>
</dbReference>
<organism evidence="7 8">
    <name type="scientific">Coccomyxa viridis</name>
    <dbReference type="NCBI Taxonomy" id="1274662"/>
    <lineage>
        <taxon>Eukaryota</taxon>
        <taxon>Viridiplantae</taxon>
        <taxon>Chlorophyta</taxon>
        <taxon>core chlorophytes</taxon>
        <taxon>Trebouxiophyceae</taxon>
        <taxon>Trebouxiophyceae incertae sedis</taxon>
        <taxon>Coccomyxaceae</taxon>
        <taxon>Coccomyxa</taxon>
    </lineage>
</organism>
<dbReference type="PANTHER" id="PTHR11266:SF17">
    <property type="entry name" value="PROTEIN MPV17"/>
    <property type="match status" value="1"/>
</dbReference>
<dbReference type="EMBL" id="CAXHTA020000017">
    <property type="protein sequence ID" value="CAL5227053.1"/>
    <property type="molecule type" value="Genomic_DNA"/>
</dbReference>
<evidence type="ECO:0000256" key="4">
    <source>
        <dbReference type="ARBA" id="ARBA00022989"/>
    </source>
</evidence>
<accession>A0ABP1GB63</accession>
<dbReference type="InterPro" id="IPR007248">
    <property type="entry name" value="Mpv17_PMP22"/>
</dbReference>
<evidence type="ECO:0000256" key="5">
    <source>
        <dbReference type="ARBA" id="ARBA00023136"/>
    </source>
</evidence>
<proteinExistence type="inferred from homology"/>
<evidence type="ECO:0000256" key="6">
    <source>
        <dbReference type="RuleBase" id="RU363053"/>
    </source>
</evidence>
<keyword evidence="3" id="KW-0812">Transmembrane</keyword>
<keyword evidence="4" id="KW-1133">Transmembrane helix</keyword>
<evidence type="ECO:0000313" key="8">
    <source>
        <dbReference type="Proteomes" id="UP001497392"/>
    </source>
</evidence>
<gene>
    <name evidence="7" type="primary">g9952</name>
    <name evidence="7" type="ORF">VP750_LOCUS8959</name>
</gene>